<sequence>MIPKASLSDSATADEVRTYIIQALVTKHAVTVDFATKQAANWDIGRGSELRAATLDHLQRVFDDNVGLCLHRAIREDEVTPGPEAQTPLIQISKYAAIAASMGIVIILACLFLPELGLQSARNRVIWASYSVPWPIFAACATNYAYQRPVQDSIATLSWYIAGAMGWMMAIELAAKNATRGTW</sequence>
<dbReference type="Proteomes" id="UP000184546">
    <property type="component" value="Unassembled WGS sequence"/>
</dbReference>
<keyword evidence="1" id="KW-1133">Transmembrane helix</keyword>
<name>A0A1L9WRS8_ASPA1</name>
<proteinExistence type="predicted"/>
<dbReference type="AlphaFoldDB" id="A0A1L9WRS8"/>
<evidence type="ECO:0000313" key="3">
    <source>
        <dbReference type="Proteomes" id="UP000184546"/>
    </source>
</evidence>
<reference evidence="3" key="1">
    <citation type="journal article" date="2017" name="Genome Biol.">
        <title>Comparative genomics reveals high biological diversity and specific adaptations in the industrially and medically important fungal genus Aspergillus.</title>
        <authorList>
            <person name="de Vries R.P."/>
            <person name="Riley R."/>
            <person name="Wiebenga A."/>
            <person name="Aguilar-Osorio G."/>
            <person name="Amillis S."/>
            <person name="Uchima C.A."/>
            <person name="Anderluh G."/>
            <person name="Asadollahi M."/>
            <person name="Askin M."/>
            <person name="Barry K."/>
            <person name="Battaglia E."/>
            <person name="Bayram O."/>
            <person name="Benocci T."/>
            <person name="Braus-Stromeyer S.A."/>
            <person name="Caldana C."/>
            <person name="Canovas D."/>
            <person name="Cerqueira G.C."/>
            <person name="Chen F."/>
            <person name="Chen W."/>
            <person name="Choi C."/>
            <person name="Clum A."/>
            <person name="Dos Santos R.A."/>
            <person name="Damasio A.R."/>
            <person name="Diallinas G."/>
            <person name="Emri T."/>
            <person name="Fekete E."/>
            <person name="Flipphi M."/>
            <person name="Freyberg S."/>
            <person name="Gallo A."/>
            <person name="Gournas C."/>
            <person name="Habgood R."/>
            <person name="Hainaut M."/>
            <person name="Harispe M.L."/>
            <person name="Henrissat B."/>
            <person name="Hilden K.S."/>
            <person name="Hope R."/>
            <person name="Hossain A."/>
            <person name="Karabika E."/>
            <person name="Karaffa L."/>
            <person name="Karanyi Z."/>
            <person name="Krasevec N."/>
            <person name="Kuo A."/>
            <person name="Kusch H."/>
            <person name="LaButti K."/>
            <person name="Lagendijk E.L."/>
            <person name="Lapidus A."/>
            <person name="Levasseur A."/>
            <person name="Lindquist E."/>
            <person name="Lipzen A."/>
            <person name="Logrieco A.F."/>
            <person name="MacCabe A."/>
            <person name="Maekelae M.R."/>
            <person name="Malavazi I."/>
            <person name="Melin P."/>
            <person name="Meyer V."/>
            <person name="Mielnichuk N."/>
            <person name="Miskei M."/>
            <person name="Molnar A.P."/>
            <person name="Mule G."/>
            <person name="Ngan C.Y."/>
            <person name="Orejas M."/>
            <person name="Orosz E."/>
            <person name="Ouedraogo J.P."/>
            <person name="Overkamp K.M."/>
            <person name="Park H.-S."/>
            <person name="Perrone G."/>
            <person name="Piumi F."/>
            <person name="Punt P.J."/>
            <person name="Ram A.F."/>
            <person name="Ramon A."/>
            <person name="Rauscher S."/>
            <person name="Record E."/>
            <person name="Riano-Pachon D.M."/>
            <person name="Robert V."/>
            <person name="Roehrig J."/>
            <person name="Ruller R."/>
            <person name="Salamov A."/>
            <person name="Salih N.S."/>
            <person name="Samson R.A."/>
            <person name="Sandor E."/>
            <person name="Sanguinetti M."/>
            <person name="Schuetze T."/>
            <person name="Sepcic K."/>
            <person name="Shelest E."/>
            <person name="Sherlock G."/>
            <person name="Sophianopoulou V."/>
            <person name="Squina F.M."/>
            <person name="Sun H."/>
            <person name="Susca A."/>
            <person name="Todd R.B."/>
            <person name="Tsang A."/>
            <person name="Unkles S.E."/>
            <person name="van de Wiele N."/>
            <person name="van Rossen-Uffink D."/>
            <person name="Oliveira J.V."/>
            <person name="Vesth T.C."/>
            <person name="Visser J."/>
            <person name="Yu J.-H."/>
            <person name="Zhou M."/>
            <person name="Andersen M.R."/>
            <person name="Archer D.B."/>
            <person name="Baker S.E."/>
            <person name="Benoit I."/>
            <person name="Brakhage A.A."/>
            <person name="Braus G.H."/>
            <person name="Fischer R."/>
            <person name="Frisvad J.C."/>
            <person name="Goldman G.H."/>
            <person name="Houbraken J."/>
            <person name="Oakley B."/>
            <person name="Pocsi I."/>
            <person name="Scazzocchio C."/>
            <person name="Seiboth B."/>
            <person name="vanKuyk P.A."/>
            <person name="Wortman J."/>
            <person name="Dyer P.S."/>
            <person name="Grigoriev I.V."/>
        </authorList>
    </citation>
    <scope>NUCLEOTIDE SEQUENCE [LARGE SCALE GENOMIC DNA]</scope>
    <source>
        <strain evidence="3">ATCC 16872 / CBS 172.66 / WB 5094</strain>
    </source>
</reference>
<feature type="transmembrane region" description="Helical" evidence="1">
    <location>
        <begin position="125"/>
        <end position="145"/>
    </location>
</feature>
<evidence type="ECO:0000313" key="2">
    <source>
        <dbReference type="EMBL" id="OJJ98905.1"/>
    </source>
</evidence>
<protein>
    <submittedName>
        <fullName evidence="2">Uncharacterized protein</fullName>
    </submittedName>
</protein>
<dbReference type="VEuPathDB" id="FungiDB:ASPACDRAFT_61600"/>
<dbReference type="GeneID" id="30977486"/>
<dbReference type="EMBL" id="KV878979">
    <property type="protein sequence ID" value="OJJ98905.1"/>
    <property type="molecule type" value="Genomic_DNA"/>
</dbReference>
<feature type="transmembrane region" description="Helical" evidence="1">
    <location>
        <begin position="95"/>
        <end position="113"/>
    </location>
</feature>
<gene>
    <name evidence="2" type="ORF">ASPACDRAFT_61600</name>
</gene>
<accession>A0A1L9WRS8</accession>
<keyword evidence="3" id="KW-1185">Reference proteome</keyword>
<dbReference type="RefSeq" id="XP_020055245.1">
    <property type="nucleotide sequence ID" value="XM_020203672.1"/>
</dbReference>
<keyword evidence="1" id="KW-0812">Transmembrane</keyword>
<evidence type="ECO:0000256" key="1">
    <source>
        <dbReference type="SAM" id="Phobius"/>
    </source>
</evidence>
<organism evidence="2 3">
    <name type="scientific">Aspergillus aculeatus (strain ATCC 16872 / CBS 172.66 / WB 5094)</name>
    <dbReference type="NCBI Taxonomy" id="690307"/>
    <lineage>
        <taxon>Eukaryota</taxon>
        <taxon>Fungi</taxon>
        <taxon>Dikarya</taxon>
        <taxon>Ascomycota</taxon>
        <taxon>Pezizomycotina</taxon>
        <taxon>Eurotiomycetes</taxon>
        <taxon>Eurotiomycetidae</taxon>
        <taxon>Eurotiales</taxon>
        <taxon>Aspergillaceae</taxon>
        <taxon>Aspergillus</taxon>
        <taxon>Aspergillus subgen. Circumdati</taxon>
    </lineage>
</organism>
<keyword evidence="1" id="KW-0472">Membrane</keyword>
<dbReference type="OrthoDB" id="4771706at2759"/>
<feature type="transmembrane region" description="Helical" evidence="1">
    <location>
        <begin position="157"/>
        <end position="175"/>
    </location>
</feature>
<dbReference type="OMA" id="EKLATCW"/>